<reference evidence="2 3" key="1">
    <citation type="submission" date="2020-08" db="EMBL/GenBank/DDBJ databases">
        <title>Genomic Encyclopedia of Type Strains, Phase III (KMG-III): the genomes of soil and plant-associated and newly described type strains.</title>
        <authorList>
            <person name="Whitman W."/>
        </authorList>
    </citation>
    <scope>NUCLEOTIDE SEQUENCE [LARGE SCALE GENOMIC DNA]</scope>
    <source>
        <strain evidence="2 3">CECT 8712</strain>
    </source>
</reference>
<evidence type="ECO:0000313" key="2">
    <source>
        <dbReference type="EMBL" id="MBB6121608.1"/>
    </source>
</evidence>
<sequence>MNTLFLEEDDDVRQHELLYDYAQASALSVDDSMAFIAEVLESVT</sequence>
<dbReference type="Pfam" id="PF19054">
    <property type="entry name" value="DUF5753"/>
    <property type="match status" value="1"/>
</dbReference>
<evidence type="ECO:0000259" key="1">
    <source>
        <dbReference type="Pfam" id="PF19054"/>
    </source>
</evidence>
<name>A0A841IZC1_9ACTN</name>
<dbReference type="EMBL" id="JACHJO010000011">
    <property type="protein sequence ID" value="MBB6121608.1"/>
    <property type="molecule type" value="Genomic_DNA"/>
</dbReference>
<gene>
    <name evidence="2" type="ORF">FHS13_003582</name>
</gene>
<evidence type="ECO:0000313" key="3">
    <source>
        <dbReference type="Proteomes" id="UP000536604"/>
    </source>
</evidence>
<proteinExistence type="predicted"/>
<feature type="domain" description="DUF5753" evidence="1">
    <location>
        <begin position="3"/>
        <end position="38"/>
    </location>
</feature>
<dbReference type="InterPro" id="IPR043917">
    <property type="entry name" value="DUF5753"/>
</dbReference>
<keyword evidence="3" id="KW-1185">Reference proteome</keyword>
<organism evidence="2 3">
    <name type="scientific">Nocardiopsis algeriensis</name>
    <dbReference type="NCBI Taxonomy" id="1478215"/>
    <lineage>
        <taxon>Bacteria</taxon>
        <taxon>Bacillati</taxon>
        <taxon>Actinomycetota</taxon>
        <taxon>Actinomycetes</taxon>
        <taxon>Streptosporangiales</taxon>
        <taxon>Nocardiopsidaceae</taxon>
        <taxon>Nocardiopsis</taxon>
    </lineage>
</organism>
<accession>A0A841IZC1</accession>
<dbReference type="Proteomes" id="UP000536604">
    <property type="component" value="Unassembled WGS sequence"/>
</dbReference>
<comment type="caution">
    <text evidence="2">The sequence shown here is derived from an EMBL/GenBank/DDBJ whole genome shotgun (WGS) entry which is preliminary data.</text>
</comment>
<protein>
    <recommendedName>
        <fullName evidence="1">DUF5753 domain-containing protein</fullName>
    </recommendedName>
</protein>
<dbReference type="AlphaFoldDB" id="A0A841IZC1"/>